<feature type="region of interest" description="Disordered" evidence="1">
    <location>
        <begin position="1169"/>
        <end position="1214"/>
    </location>
</feature>
<feature type="compositionally biased region" description="Basic and acidic residues" evidence="1">
    <location>
        <begin position="1205"/>
        <end position="1214"/>
    </location>
</feature>
<evidence type="ECO:0000313" key="4">
    <source>
        <dbReference type="Proteomes" id="UP001222325"/>
    </source>
</evidence>
<feature type="region of interest" description="Disordered" evidence="1">
    <location>
        <begin position="474"/>
        <end position="529"/>
    </location>
</feature>
<feature type="compositionally biased region" description="Low complexity" evidence="1">
    <location>
        <begin position="329"/>
        <end position="338"/>
    </location>
</feature>
<feature type="compositionally biased region" description="Basic and acidic residues" evidence="1">
    <location>
        <begin position="1073"/>
        <end position="1093"/>
    </location>
</feature>
<feature type="compositionally biased region" description="Acidic residues" evidence="1">
    <location>
        <begin position="1114"/>
        <end position="1123"/>
    </location>
</feature>
<feature type="compositionally biased region" description="Gly residues" evidence="1">
    <location>
        <begin position="1370"/>
        <end position="1382"/>
    </location>
</feature>
<feature type="region of interest" description="Disordered" evidence="1">
    <location>
        <begin position="360"/>
        <end position="425"/>
    </location>
</feature>
<dbReference type="Proteomes" id="UP001222325">
    <property type="component" value="Unassembled WGS sequence"/>
</dbReference>
<feature type="compositionally biased region" description="Low complexity" evidence="1">
    <location>
        <begin position="102"/>
        <end position="111"/>
    </location>
</feature>
<feature type="compositionally biased region" description="Low complexity" evidence="1">
    <location>
        <begin position="242"/>
        <end position="254"/>
    </location>
</feature>
<protein>
    <recommendedName>
        <fullName evidence="2">DNA replication checkpoint mediator MRC1 domain-containing protein</fullName>
    </recommendedName>
</protein>
<feature type="compositionally biased region" description="Basic and acidic residues" evidence="1">
    <location>
        <begin position="781"/>
        <end position="798"/>
    </location>
</feature>
<dbReference type="EMBL" id="JARJCN010000029">
    <property type="protein sequence ID" value="KAJ7087167.1"/>
    <property type="molecule type" value="Genomic_DNA"/>
</dbReference>
<dbReference type="InterPro" id="IPR018564">
    <property type="entry name" value="Repl_chkpnt_MRC1_dom"/>
</dbReference>
<feature type="region of interest" description="Disordered" evidence="1">
    <location>
        <begin position="1317"/>
        <end position="1397"/>
    </location>
</feature>
<feature type="compositionally biased region" description="Acidic residues" evidence="1">
    <location>
        <begin position="1186"/>
        <end position="1196"/>
    </location>
</feature>
<feature type="domain" description="DNA replication checkpoint mediator MRC1" evidence="2">
    <location>
        <begin position="1089"/>
        <end position="1230"/>
    </location>
</feature>
<evidence type="ECO:0000259" key="2">
    <source>
        <dbReference type="Pfam" id="PF09444"/>
    </source>
</evidence>
<feature type="compositionally biased region" description="Acidic residues" evidence="1">
    <location>
        <begin position="626"/>
        <end position="647"/>
    </location>
</feature>
<feature type="compositionally biased region" description="Low complexity" evidence="1">
    <location>
        <begin position="993"/>
        <end position="1002"/>
    </location>
</feature>
<proteinExistence type="predicted"/>
<comment type="caution">
    <text evidence="3">The sequence shown here is derived from an EMBL/GenBank/DDBJ whole genome shotgun (WGS) entry which is preliminary data.</text>
</comment>
<feature type="compositionally biased region" description="Polar residues" evidence="1">
    <location>
        <begin position="360"/>
        <end position="387"/>
    </location>
</feature>
<feature type="compositionally biased region" description="Basic and acidic residues" evidence="1">
    <location>
        <begin position="129"/>
        <end position="151"/>
    </location>
</feature>
<evidence type="ECO:0000313" key="3">
    <source>
        <dbReference type="EMBL" id="KAJ7087167.1"/>
    </source>
</evidence>
<feature type="compositionally biased region" description="Basic residues" evidence="1">
    <location>
        <begin position="652"/>
        <end position="661"/>
    </location>
</feature>
<sequence length="1413" mass="154525">MCANKDPLAGADSSIVFSSPPLMSTPIKRPPRTYGRPRDALVDQTKPPNPSPQPCASAQAPGPARYGANALDLAQNFPGKRHLSRQSLDLDVADGQRDGDAGDASDGFQFGWKRKLKEIDEMTDEDGEDSRRPDAEDALDRGPHLSDRESPRIVPGDDAPCTVRNSPALQRSPLAVEDVFGSSLSTITASSETFEDLPSASPPPVKTRGRRRAAVISTSEDESEDVITASGQKARVSPHPITTPKSRPSSTPPTSDDEMPSRIASARRPKGKGKASASRIQVPALQFNGEPITSHKKRISEALPAHAKSKLKAPTKKEKLETVRDRGRIAGAQRAAIQPAKASTRVGLQHFFDRVQNSGLARTASSDDPITAFSSSPNQLAVSTTSDGKVGDSKPESAPTWEGNVPPSAELRSLSDSDDENPPDVVALLDGVKKAKTQAEKQKELKAMKLAALKQATVVAADDEDDDLQIIGTEAKEKDIKAKQSSGRKQNASEGQRRQMALGGISLAQQRAKQRESPPKPLAGPRKHSQLVNELAMLVAQNNVELTKKKEDEWVKRGGRVAEIGGGADESEALRNAALKGYAEMGQKNAEAREARMQFDLVDDEDPSDGDWSETRESASPRPQEDSDAEDADITMVNEEEEDDEEGASSHLRTRGPRRIRPVIDSDSENDENAMPLQKSASFFLRESILGQDNENVPPLDVLGGFLHRGSVSSTDERTEDEGDKENSTHLMYDRSEDKENKVVPRHPFSTRPGIGRQGSLFGLEEGIQRSLSVSPGHQVHHNEDGHDENDVGGDKRRPLQPLADEDPFLAEPGLSPNVDFAARLQQASPLPEGPLNSPESTLRPSFDVGVRTSGKAVRLSQFSDDGPANFKGAALQPGFSELFESGTEQQRPAKRPLGLSPSFSQKSGLGLFALRQTTASLGLTQDIDLQPAFEVGDHLKRQAGAIFEKEQEYVWEAANRKTETNKSELYVNDHGFLTQTRPDVATPEVYRPSSPSLPGSLVGTQRSGLLEPHSSLRRPLRTLSLTGSVEHDAPERSPMRRLAKRTRTPSPRSSRSSLSPTPAARTKSALDLLRREAIHAPRPKRPLEKSEYVAEEAQESDEDEMIAFGGNGEDGEEEDGEDLDRTLETLVDDQEMDQKTIAADLVLEKFQEQTHEDDLEIEKLHQAVAQGELRKKRRNRGLGMDDSDEEDEEDEYQARKMRRGFAEPKIDNKNVNELAKDPITRAFYDVYRMDLERGAETEFAYLEETQPDAAQDTEMVEEDGREMLTRQELTERIREVARQEEVEAEMDVDDVSWVDGNDSDNETQTKVKAISLRRGGGAEARNRVESPERKRMNSWAKTEGRSHKAGTGRASGRTAVTGQMAKARAGGGTLRTGGGAQADGKPVDVRKPLRPQPSVLAGVASERSARFI</sequence>
<feature type="compositionally biased region" description="Basic and acidic residues" evidence="1">
    <location>
        <begin position="1030"/>
        <end position="1039"/>
    </location>
</feature>
<accession>A0AAD6U631</accession>
<reference evidence="3" key="1">
    <citation type="submission" date="2023-03" db="EMBL/GenBank/DDBJ databases">
        <title>Massive genome expansion in bonnet fungi (Mycena s.s.) driven by repeated elements and novel gene families across ecological guilds.</title>
        <authorList>
            <consortium name="Lawrence Berkeley National Laboratory"/>
            <person name="Harder C.B."/>
            <person name="Miyauchi S."/>
            <person name="Viragh M."/>
            <person name="Kuo A."/>
            <person name="Thoen E."/>
            <person name="Andreopoulos B."/>
            <person name="Lu D."/>
            <person name="Skrede I."/>
            <person name="Drula E."/>
            <person name="Henrissat B."/>
            <person name="Morin E."/>
            <person name="Kohler A."/>
            <person name="Barry K."/>
            <person name="LaButti K."/>
            <person name="Morin E."/>
            <person name="Salamov A."/>
            <person name="Lipzen A."/>
            <person name="Mereny Z."/>
            <person name="Hegedus B."/>
            <person name="Baldrian P."/>
            <person name="Stursova M."/>
            <person name="Weitz H."/>
            <person name="Taylor A."/>
            <person name="Grigoriev I.V."/>
            <person name="Nagy L.G."/>
            <person name="Martin F."/>
            <person name="Kauserud H."/>
        </authorList>
    </citation>
    <scope>NUCLEOTIDE SEQUENCE</scope>
    <source>
        <strain evidence="3">CBHHK173m</strain>
    </source>
</reference>
<feature type="compositionally biased region" description="Acidic residues" evidence="1">
    <location>
        <begin position="601"/>
        <end position="612"/>
    </location>
</feature>
<feature type="compositionally biased region" description="Polar residues" evidence="1">
    <location>
        <begin position="483"/>
        <end position="494"/>
    </location>
</feature>
<feature type="compositionally biased region" description="Basic and acidic residues" evidence="1">
    <location>
        <begin position="315"/>
        <end position="328"/>
    </location>
</feature>
<evidence type="ECO:0000256" key="1">
    <source>
        <dbReference type="SAM" id="MobiDB-lite"/>
    </source>
</evidence>
<feature type="region of interest" description="Disordered" evidence="1">
    <location>
        <begin position="587"/>
        <end position="675"/>
    </location>
</feature>
<feature type="compositionally biased region" description="Low complexity" evidence="1">
    <location>
        <begin position="1049"/>
        <end position="1063"/>
    </location>
</feature>
<name>A0AAD6U631_9AGAR</name>
<feature type="compositionally biased region" description="Basic and acidic residues" evidence="1">
    <location>
        <begin position="725"/>
        <end position="743"/>
    </location>
</feature>
<feature type="compositionally biased region" description="Basic and acidic residues" evidence="1">
    <location>
        <begin position="1325"/>
        <end position="1336"/>
    </location>
</feature>
<keyword evidence="4" id="KW-1185">Reference proteome</keyword>
<feature type="region of interest" description="Disordered" evidence="1">
    <location>
        <begin position="188"/>
        <end position="342"/>
    </location>
</feature>
<feature type="region of interest" description="Disordered" evidence="1">
    <location>
        <begin position="1"/>
        <end position="173"/>
    </location>
</feature>
<feature type="compositionally biased region" description="Acidic residues" evidence="1">
    <location>
        <begin position="1094"/>
        <end position="1106"/>
    </location>
</feature>
<feature type="region of interest" description="Disordered" evidence="1">
    <location>
        <begin position="981"/>
        <end position="1126"/>
    </location>
</feature>
<dbReference type="Pfam" id="PF09444">
    <property type="entry name" value="MRC1"/>
    <property type="match status" value="1"/>
</dbReference>
<organism evidence="3 4">
    <name type="scientific">Mycena belliarum</name>
    <dbReference type="NCBI Taxonomy" id="1033014"/>
    <lineage>
        <taxon>Eukaryota</taxon>
        <taxon>Fungi</taxon>
        <taxon>Dikarya</taxon>
        <taxon>Basidiomycota</taxon>
        <taxon>Agaricomycotina</taxon>
        <taxon>Agaricomycetes</taxon>
        <taxon>Agaricomycetidae</taxon>
        <taxon>Agaricales</taxon>
        <taxon>Marasmiineae</taxon>
        <taxon>Mycenaceae</taxon>
        <taxon>Mycena</taxon>
    </lineage>
</organism>
<feature type="compositionally biased region" description="Basic and acidic residues" evidence="1">
    <location>
        <begin position="613"/>
        <end position="625"/>
    </location>
</feature>
<feature type="region of interest" description="Disordered" evidence="1">
    <location>
        <begin position="708"/>
        <end position="848"/>
    </location>
</feature>
<gene>
    <name evidence="3" type="ORF">B0H15DRAFT_842873</name>
</gene>
<feature type="compositionally biased region" description="Low complexity" evidence="1">
    <location>
        <begin position="54"/>
        <end position="64"/>
    </location>
</feature>